<feature type="transmembrane region" description="Helical" evidence="1">
    <location>
        <begin position="71"/>
        <end position="92"/>
    </location>
</feature>
<dbReference type="Proteomes" id="UP001164965">
    <property type="component" value="Chromosome"/>
</dbReference>
<sequence length="109" mass="11262">MRPSIVLGTGIGLIVTGPGHSEPLLTLHKASFIAWVALMTIHVLGHLGHAATASWHDLRPAPGDAAAKHRAIRAGVLVVALLAGVAAATALMPPATAWTTPRPTVQVHR</sequence>
<feature type="transmembrane region" description="Helical" evidence="1">
    <location>
        <begin position="31"/>
        <end position="50"/>
    </location>
</feature>
<keyword evidence="1" id="KW-1133">Transmembrane helix</keyword>
<keyword evidence="1" id="KW-0812">Transmembrane</keyword>
<dbReference type="EMBL" id="CP110615">
    <property type="protein sequence ID" value="UZJ24159.1"/>
    <property type="molecule type" value="Genomic_DNA"/>
</dbReference>
<evidence type="ECO:0000313" key="2">
    <source>
        <dbReference type="EMBL" id="UZJ24159.1"/>
    </source>
</evidence>
<keyword evidence="3" id="KW-1185">Reference proteome</keyword>
<keyword evidence="1" id="KW-0472">Membrane</keyword>
<dbReference type="RefSeq" id="WP_265382266.1">
    <property type="nucleotide sequence ID" value="NZ_CP110615.1"/>
</dbReference>
<accession>A0ABY6NXN2</accession>
<protein>
    <recommendedName>
        <fullName evidence="4">DUF4405 domain-containing protein</fullName>
    </recommendedName>
</protein>
<organism evidence="2 3">
    <name type="scientific">Rhodococcus antarcticus</name>
    <dbReference type="NCBI Taxonomy" id="2987751"/>
    <lineage>
        <taxon>Bacteria</taxon>
        <taxon>Bacillati</taxon>
        <taxon>Actinomycetota</taxon>
        <taxon>Actinomycetes</taxon>
        <taxon>Mycobacteriales</taxon>
        <taxon>Nocardiaceae</taxon>
        <taxon>Rhodococcus</taxon>
    </lineage>
</organism>
<proteinExistence type="predicted"/>
<evidence type="ECO:0000256" key="1">
    <source>
        <dbReference type="SAM" id="Phobius"/>
    </source>
</evidence>
<name>A0ABY6NXN2_9NOCA</name>
<gene>
    <name evidence="2" type="ORF">RHODO2019_13470</name>
</gene>
<evidence type="ECO:0000313" key="3">
    <source>
        <dbReference type="Proteomes" id="UP001164965"/>
    </source>
</evidence>
<evidence type="ECO:0008006" key="4">
    <source>
        <dbReference type="Google" id="ProtNLM"/>
    </source>
</evidence>
<reference evidence="2" key="1">
    <citation type="submission" date="2022-10" db="EMBL/GenBank/DDBJ databases">
        <title>Rhodococcus sp.75.</title>
        <authorList>
            <person name="Sun M."/>
        </authorList>
    </citation>
    <scope>NUCLEOTIDE SEQUENCE</scope>
    <source>
        <strain evidence="2">75</strain>
    </source>
</reference>